<name>A0A0P0XLZ0_ORYSJ</name>
<dbReference type="Proteomes" id="UP000059680">
    <property type="component" value="Chromosome 9"/>
</dbReference>
<reference evidence="2" key="1">
    <citation type="journal article" date="2005" name="Nature">
        <title>The map-based sequence of the rice genome.</title>
        <authorList>
            <consortium name="International rice genome sequencing project (IRGSP)"/>
            <person name="Matsumoto T."/>
            <person name="Wu J."/>
            <person name="Kanamori H."/>
            <person name="Katayose Y."/>
            <person name="Fujisawa M."/>
            <person name="Namiki N."/>
            <person name="Mizuno H."/>
            <person name="Yamamoto K."/>
            <person name="Antonio B.A."/>
            <person name="Baba T."/>
            <person name="Sakata K."/>
            <person name="Nagamura Y."/>
            <person name="Aoki H."/>
            <person name="Arikawa K."/>
            <person name="Arita K."/>
            <person name="Bito T."/>
            <person name="Chiden Y."/>
            <person name="Fujitsuka N."/>
            <person name="Fukunaka R."/>
            <person name="Hamada M."/>
            <person name="Harada C."/>
            <person name="Hayashi A."/>
            <person name="Hijishita S."/>
            <person name="Honda M."/>
            <person name="Hosokawa S."/>
            <person name="Ichikawa Y."/>
            <person name="Idonuma A."/>
            <person name="Iijima M."/>
            <person name="Ikeda M."/>
            <person name="Ikeno M."/>
            <person name="Ito K."/>
            <person name="Ito S."/>
            <person name="Ito T."/>
            <person name="Ito Y."/>
            <person name="Ito Y."/>
            <person name="Iwabuchi A."/>
            <person name="Kamiya K."/>
            <person name="Karasawa W."/>
            <person name="Kurita K."/>
            <person name="Katagiri S."/>
            <person name="Kikuta A."/>
            <person name="Kobayashi H."/>
            <person name="Kobayashi N."/>
            <person name="Machita K."/>
            <person name="Maehara T."/>
            <person name="Masukawa M."/>
            <person name="Mizubayashi T."/>
            <person name="Mukai Y."/>
            <person name="Nagasaki H."/>
            <person name="Nagata Y."/>
            <person name="Naito S."/>
            <person name="Nakashima M."/>
            <person name="Nakama Y."/>
            <person name="Nakamichi Y."/>
            <person name="Nakamura M."/>
            <person name="Meguro A."/>
            <person name="Negishi M."/>
            <person name="Ohta I."/>
            <person name="Ohta T."/>
            <person name="Okamoto M."/>
            <person name="Ono N."/>
            <person name="Saji S."/>
            <person name="Sakaguchi M."/>
            <person name="Sakai K."/>
            <person name="Shibata M."/>
            <person name="Shimokawa T."/>
            <person name="Song J."/>
            <person name="Takazaki Y."/>
            <person name="Terasawa K."/>
            <person name="Tsugane M."/>
            <person name="Tsuji K."/>
            <person name="Ueda S."/>
            <person name="Waki K."/>
            <person name="Yamagata H."/>
            <person name="Yamamoto M."/>
            <person name="Yamamoto S."/>
            <person name="Yamane H."/>
            <person name="Yoshiki S."/>
            <person name="Yoshihara R."/>
            <person name="Yukawa K."/>
            <person name="Zhong H."/>
            <person name="Yano M."/>
            <person name="Yuan Q."/>
            <person name="Ouyang S."/>
            <person name="Liu J."/>
            <person name="Jones K.M."/>
            <person name="Gansberger K."/>
            <person name="Moffat K."/>
            <person name="Hill J."/>
            <person name="Bera J."/>
            <person name="Fadrosh D."/>
            <person name="Jin S."/>
            <person name="Johri S."/>
            <person name="Kim M."/>
            <person name="Overton L."/>
            <person name="Reardon M."/>
            <person name="Tsitrin T."/>
            <person name="Vuong H."/>
            <person name="Weaver B."/>
            <person name="Ciecko A."/>
            <person name="Tallon L."/>
            <person name="Jackson J."/>
            <person name="Pai G."/>
            <person name="Aken S.V."/>
            <person name="Utterback T."/>
            <person name="Reidmuller S."/>
            <person name="Feldblyum T."/>
            <person name="Hsiao J."/>
            <person name="Zismann V."/>
            <person name="Iobst S."/>
            <person name="de Vazeille A.R."/>
            <person name="Buell C.R."/>
            <person name="Ying K."/>
            <person name="Li Y."/>
            <person name="Lu T."/>
            <person name="Huang Y."/>
            <person name="Zhao Q."/>
            <person name="Feng Q."/>
            <person name="Zhang L."/>
            <person name="Zhu J."/>
            <person name="Weng Q."/>
            <person name="Mu J."/>
            <person name="Lu Y."/>
            <person name="Fan D."/>
            <person name="Liu Y."/>
            <person name="Guan J."/>
            <person name="Zhang Y."/>
            <person name="Yu S."/>
            <person name="Liu X."/>
            <person name="Zhang Y."/>
            <person name="Hong G."/>
            <person name="Han B."/>
            <person name="Choisne N."/>
            <person name="Demange N."/>
            <person name="Orjeda G."/>
            <person name="Samain S."/>
            <person name="Cattolico L."/>
            <person name="Pelletier E."/>
            <person name="Couloux A."/>
            <person name="Segurens B."/>
            <person name="Wincker P."/>
            <person name="D'Hont A."/>
            <person name="Scarpelli C."/>
            <person name="Weissenbach J."/>
            <person name="Salanoubat M."/>
            <person name="Quetier F."/>
            <person name="Yu Y."/>
            <person name="Kim H.R."/>
            <person name="Rambo T."/>
            <person name="Currie J."/>
            <person name="Collura K."/>
            <person name="Luo M."/>
            <person name="Yang T."/>
            <person name="Ammiraju J.S.S."/>
            <person name="Engler F."/>
            <person name="Soderlund C."/>
            <person name="Wing R.A."/>
            <person name="Palmer L.E."/>
            <person name="de la Bastide M."/>
            <person name="Spiegel L."/>
            <person name="Nascimento L."/>
            <person name="Zutavern T."/>
            <person name="O'Shaughnessy A."/>
            <person name="Dike S."/>
            <person name="Dedhia N."/>
            <person name="Preston R."/>
            <person name="Balija V."/>
            <person name="McCombie W.R."/>
            <person name="Chow T."/>
            <person name="Chen H."/>
            <person name="Chung M."/>
            <person name="Chen C."/>
            <person name="Shaw J."/>
            <person name="Wu H."/>
            <person name="Hsiao K."/>
            <person name="Chao Y."/>
            <person name="Chu M."/>
            <person name="Cheng C."/>
            <person name="Hour A."/>
            <person name="Lee P."/>
            <person name="Lin S."/>
            <person name="Lin Y."/>
            <person name="Liou J."/>
            <person name="Liu S."/>
            <person name="Hsing Y."/>
            <person name="Raghuvanshi S."/>
            <person name="Mohanty A."/>
            <person name="Bharti A.K."/>
            <person name="Gaur A."/>
            <person name="Gupta V."/>
            <person name="Kumar D."/>
            <person name="Ravi V."/>
            <person name="Vij S."/>
            <person name="Kapur A."/>
            <person name="Khurana P."/>
            <person name="Khurana P."/>
            <person name="Khurana J.P."/>
            <person name="Tyagi A.K."/>
            <person name="Gaikwad K."/>
            <person name="Singh A."/>
            <person name="Dalal V."/>
            <person name="Srivastava S."/>
            <person name="Dixit A."/>
            <person name="Pal A.K."/>
            <person name="Ghazi I.A."/>
            <person name="Yadav M."/>
            <person name="Pandit A."/>
            <person name="Bhargava A."/>
            <person name="Sureshbabu K."/>
            <person name="Batra K."/>
            <person name="Sharma T.R."/>
            <person name="Mohapatra T."/>
            <person name="Singh N.K."/>
            <person name="Messing J."/>
            <person name="Nelson A.B."/>
            <person name="Fuks G."/>
            <person name="Kavchok S."/>
            <person name="Keizer G."/>
            <person name="Linton E."/>
            <person name="Llaca V."/>
            <person name="Song R."/>
            <person name="Tanyolac B."/>
            <person name="Young S."/>
            <person name="Ho-Il K."/>
            <person name="Hahn J.H."/>
            <person name="Sangsakoo G."/>
            <person name="Vanavichit A."/>
            <person name="de Mattos Luiz.A.T."/>
            <person name="Zimmer P.D."/>
            <person name="Malone G."/>
            <person name="Dellagostin O."/>
            <person name="de Oliveira A.C."/>
            <person name="Bevan M."/>
            <person name="Bancroft I."/>
            <person name="Minx P."/>
            <person name="Cordum H."/>
            <person name="Wilson R."/>
            <person name="Cheng Z."/>
            <person name="Jin W."/>
            <person name="Jiang J."/>
            <person name="Leong S.A."/>
            <person name="Iwama H."/>
            <person name="Gojobori T."/>
            <person name="Itoh T."/>
            <person name="Niimura Y."/>
            <person name="Fujii Y."/>
            <person name="Habara T."/>
            <person name="Sakai H."/>
            <person name="Sato Y."/>
            <person name="Wilson G."/>
            <person name="Kumar K."/>
            <person name="McCouch S."/>
            <person name="Juretic N."/>
            <person name="Hoen D."/>
            <person name="Wright S."/>
            <person name="Bruskiewich R."/>
            <person name="Bureau T."/>
            <person name="Miyao A."/>
            <person name="Hirochika H."/>
            <person name="Nishikawa T."/>
            <person name="Kadowaki K."/>
            <person name="Sugiura M."/>
            <person name="Burr B."/>
            <person name="Sasaki T."/>
        </authorList>
    </citation>
    <scope>NUCLEOTIDE SEQUENCE [LARGE SCALE GENOMIC DNA]</scope>
    <source>
        <strain evidence="2">cv. Nipponbare</strain>
    </source>
</reference>
<proteinExistence type="predicted"/>
<organism evidence="1 2">
    <name type="scientific">Oryza sativa subsp. japonica</name>
    <name type="common">Rice</name>
    <dbReference type="NCBI Taxonomy" id="39947"/>
    <lineage>
        <taxon>Eukaryota</taxon>
        <taxon>Viridiplantae</taxon>
        <taxon>Streptophyta</taxon>
        <taxon>Embryophyta</taxon>
        <taxon>Tracheophyta</taxon>
        <taxon>Spermatophyta</taxon>
        <taxon>Magnoliopsida</taxon>
        <taxon>Liliopsida</taxon>
        <taxon>Poales</taxon>
        <taxon>Poaceae</taxon>
        <taxon>BOP clade</taxon>
        <taxon>Oryzoideae</taxon>
        <taxon>Oryzeae</taxon>
        <taxon>Oryzinae</taxon>
        <taxon>Oryza</taxon>
        <taxon>Oryza sativa</taxon>
    </lineage>
</organism>
<sequence length="119" mass="13869">MQWFKMDKMRFHAQRVKQLVLAQNLRSLGLLHQKNALSYSFSPAALWHVATKIQVLLLRIIFSFIHAEAHNELLRGVYFQVLGCRNRDGLVVSWVTALHPQLGFDPLLQESHLRFFAMN</sequence>
<accession>A0A0P0XLZ0</accession>
<dbReference type="Gramene" id="Os09t0397950-00">
    <property type="protein sequence ID" value="Os09t0397950-00"/>
    <property type="gene ID" value="Os09g0397950"/>
</dbReference>
<dbReference type="InParanoid" id="A0A0P0XLZ0"/>
<evidence type="ECO:0000313" key="1">
    <source>
        <dbReference type="EMBL" id="BAT07945.1"/>
    </source>
</evidence>
<dbReference type="PaxDb" id="39947-A0A0P0XLZ0"/>
<protein>
    <submittedName>
        <fullName evidence="1">Os09g0397950 protein</fullName>
    </submittedName>
</protein>
<gene>
    <name evidence="1" type="ordered locus">Os09g0397950</name>
    <name evidence="1" type="ORF">OSNPB_090397950</name>
</gene>
<dbReference type="EMBL" id="AP014965">
    <property type="protein sequence ID" value="BAT07945.1"/>
    <property type="molecule type" value="Genomic_DNA"/>
</dbReference>
<dbReference type="AlphaFoldDB" id="A0A0P0XLZ0"/>
<reference evidence="1 2" key="3">
    <citation type="journal article" date="2013" name="Rice">
        <title>Improvement of the Oryza sativa Nipponbare reference genome using next generation sequence and optical map data.</title>
        <authorList>
            <person name="Kawahara Y."/>
            <person name="de la Bastide M."/>
            <person name="Hamilton J.P."/>
            <person name="Kanamori H."/>
            <person name="McCombie W.R."/>
            <person name="Ouyang S."/>
            <person name="Schwartz D.C."/>
            <person name="Tanaka T."/>
            <person name="Wu J."/>
            <person name="Zhou S."/>
            <person name="Childs K.L."/>
            <person name="Davidson R.M."/>
            <person name="Lin H."/>
            <person name="Quesada-Ocampo L."/>
            <person name="Vaillancourt B."/>
            <person name="Sakai H."/>
            <person name="Lee S.S."/>
            <person name="Kim J."/>
            <person name="Numa H."/>
            <person name="Itoh T."/>
            <person name="Buell C.R."/>
            <person name="Matsumoto T."/>
        </authorList>
    </citation>
    <scope>NUCLEOTIDE SEQUENCE [LARGE SCALE GENOMIC DNA]</scope>
    <source>
        <strain evidence="2">cv. Nipponbare</strain>
    </source>
</reference>
<keyword evidence="2" id="KW-1185">Reference proteome</keyword>
<reference evidence="1 2" key="2">
    <citation type="journal article" date="2013" name="Plant Cell Physiol.">
        <title>Rice Annotation Project Database (RAP-DB): an integrative and interactive database for rice genomics.</title>
        <authorList>
            <person name="Sakai H."/>
            <person name="Lee S.S."/>
            <person name="Tanaka T."/>
            <person name="Numa H."/>
            <person name="Kim J."/>
            <person name="Kawahara Y."/>
            <person name="Wakimoto H."/>
            <person name="Yang C.C."/>
            <person name="Iwamoto M."/>
            <person name="Abe T."/>
            <person name="Yamada Y."/>
            <person name="Muto A."/>
            <person name="Inokuchi H."/>
            <person name="Ikemura T."/>
            <person name="Matsumoto T."/>
            <person name="Sasaki T."/>
            <person name="Itoh T."/>
        </authorList>
    </citation>
    <scope>NUCLEOTIDE SEQUENCE [LARGE SCALE GENOMIC DNA]</scope>
    <source>
        <strain evidence="2">cv. Nipponbare</strain>
    </source>
</reference>
<evidence type="ECO:0000313" key="2">
    <source>
        <dbReference type="Proteomes" id="UP000059680"/>
    </source>
</evidence>